<dbReference type="NCBIfam" id="NF033510">
    <property type="entry name" value="Ca_tandemer"/>
    <property type="match status" value="6"/>
</dbReference>
<gene>
    <name evidence="1" type="ORF">HER15_00160</name>
</gene>
<accession>A0AAE9MKW1</accession>
<dbReference type="RefSeq" id="WP_253679930.1">
    <property type="nucleotide sequence ID" value="NZ_CP050861.1"/>
</dbReference>
<dbReference type="NCBIfam" id="NF012196">
    <property type="entry name" value="Ig_like_ice"/>
    <property type="match status" value="6"/>
</dbReference>
<reference evidence="1" key="1">
    <citation type="submission" date="2020-04" db="EMBL/GenBank/DDBJ databases">
        <title>Tenacibaculum mesophilum bac2.</title>
        <authorList>
            <person name="Li M."/>
        </authorList>
    </citation>
    <scope>NUCLEOTIDE SEQUENCE</scope>
    <source>
        <strain evidence="1">Bac2</strain>
    </source>
</reference>
<dbReference type="InterPro" id="IPR013783">
    <property type="entry name" value="Ig-like_fold"/>
</dbReference>
<protein>
    <submittedName>
        <fullName evidence="1">Ig-like domain-containing protein</fullName>
    </submittedName>
</protein>
<dbReference type="InterPro" id="IPR049826">
    <property type="entry name" value="Ig-like_ice"/>
</dbReference>
<organism evidence="1 2">
    <name type="scientific">Tenacibaculum mesophilum</name>
    <dbReference type="NCBI Taxonomy" id="104268"/>
    <lineage>
        <taxon>Bacteria</taxon>
        <taxon>Pseudomonadati</taxon>
        <taxon>Bacteroidota</taxon>
        <taxon>Flavobacteriia</taxon>
        <taxon>Flavobacteriales</taxon>
        <taxon>Flavobacteriaceae</taxon>
        <taxon>Tenacibaculum</taxon>
    </lineage>
</organism>
<dbReference type="AlphaFoldDB" id="A0AAE9MKW1"/>
<dbReference type="Gene3D" id="2.60.40.10">
    <property type="entry name" value="Immunoglobulins"/>
    <property type="match status" value="6"/>
</dbReference>
<evidence type="ECO:0000313" key="1">
    <source>
        <dbReference type="EMBL" id="UTD13983.1"/>
    </source>
</evidence>
<name>A0AAE9MKW1_9FLAO</name>
<dbReference type="Proteomes" id="UP001056837">
    <property type="component" value="Chromosome"/>
</dbReference>
<evidence type="ECO:0000313" key="2">
    <source>
        <dbReference type="Proteomes" id="UP001056837"/>
    </source>
</evidence>
<proteinExistence type="predicted"/>
<sequence>MLYNVDTTAPVPTISVDNITADNIVNATEAGTTIAVTGTVGGDFNTGDTVTLVINGNNYTGTVDASGNYSINVPGSDLAADTDTTVAASVATTDGSGNAGSANTNHVYNVDTTAPVPTISVDNITADNIVNATEAGSTIAVTGTVGGDFNTGDTVTLVINGNNYTGTVDASGNYSINVPGSDLAADADTTVAASVATTDGSGNAGSANTNHVYNVDTTAPVPTISVDNITADNIVNATEAGSTIAVTGTVGGDFNTGDTVTLVINGNNYTGTVDASGNYSINVPGSDLAADTDTTVAASVATTDGSGNAGSANTNHVYNVDTTAPVPTISVDNITADNIVNATEAGSTIAVTGTVGGDFNTGDTVTLVINGNNYTGTVDASGNYSINVPGSDLAADTDTTVAASVATTDGSGNAGSANTNHVYNVDTTAPVPTISVDNITADNIVNATEAGSTIAVTGTVGGDFNTGDTVTLVINGNNYTGTVDASGNYSINVPGSDLAADADTTVAASVATTDGSGNAGSANTNHVYNVDTTAPVPTIKCRQHYGRQHCQCNRSRKHYCSHGTVGGDFNTGDTVTLVINGNNYTGTVDASGNYSINVPGSDLAADTDTTVAASVATTDGSGNAGSANTNHVYNVDTTAPVPTIV</sequence>
<dbReference type="EMBL" id="CP050861">
    <property type="protein sequence ID" value="UTD13983.1"/>
    <property type="molecule type" value="Genomic_DNA"/>
</dbReference>